<evidence type="ECO:0000256" key="5">
    <source>
        <dbReference type="ARBA" id="ARBA00023242"/>
    </source>
</evidence>
<feature type="region of interest" description="Disordered" evidence="6">
    <location>
        <begin position="63"/>
        <end position="127"/>
    </location>
</feature>
<keyword evidence="2" id="KW-0805">Transcription regulation</keyword>
<dbReference type="GO" id="GO:0005634">
    <property type="term" value="C:nucleus"/>
    <property type="evidence" value="ECO:0007669"/>
    <property type="project" value="UniProtKB-SubCell"/>
</dbReference>
<dbReference type="InterPro" id="IPR004827">
    <property type="entry name" value="bZIP"/>
</dbReference>
<feature type="transmembrane region" description="Helical" evidence="7">
    <location>
        <begin position="354"/>
        <end position="376"/>
    </location>
</feature>
<dbReference type="FunFam" id="1.20.5.170:FF:000053">
    <property type="entry name" value="BZIP transcription factor AtfA"/>
    <property type="match status" value="1"/>
</dbReference>
<dbReference type="SUPFAM" id="SSF57959">
    <property type="entry name" value="Leucine zipper domain"/>
    <property type="match status" value="1"/>
</dbReference>
<feature type="compositionally biased region" description="Polar residues" evidence="6">
    <location>
        <begin position="8"/>
        <end position="17"/>
    </location>
</feature>
<evidence type="ECO:0000256" key="6">
    <source>
        <dbReference type="SAM" id="MobiDB-lite"/>
    </source>
</evidence>
<proteinExistence type="predicted"/>
<evidence type="ECO:0000256" key="3">
    <source>
        <dbReference type="ARBA" id="ARBA00023125"/>
    </source>
</evidence>
<dbReference type="GO" id="GO:0003700">
    <property type="term" value="F:DNA-binding transcription factor activity"/>
    <property type="evidence" value="ECO:0007669"/>
    <property type="project" value="InterPro"/>
</dbReference>
<dbReference type="Gene3D" id="1.20.5.170">
    <property type="match status" value="1"/>
</dbReference>
<dbReference type="Pfam" id="PF00170">
    <property type="entry name" value="bZIP_1"/>
    <property type="match status" value="1"/>
</dbReference>
<evidence type="ECO:0000313" key="9">
    <source>
        <dbReference type="EMBL" id="KAF5718466.1"/>
    </source>
</evidence>
<gene>
    <name evidence="9" type="ORF">FMUND_5236</name>
</gene>
<dbReference type="Proteomes" id="UP000544331">
    <property type="component" value="Unassembled WGS sequence"/>
</dbReference>
<feature type="compositionally biased region" description="Low complexity" evidence="6">
    <location>
        <begin position="20"/>
        <end position="32"/>
    </location>
</feature>
<evidence type="ECO:0000313" key="10">
    <source>
        <dbReference type="Proteomes" id="UP000544331"/>
    </source>
</evidence>
<dbReference type="InterPro" id="IPR051027">
    <property type="entry name" value="bZIP_transcription_factors"/>
</dbReference>
<evidence type="ECO:0000256" key="7">
    <source>
        <dbReference type="SAM" id="Phobius"/>
    </source>
</evidence>
<evidence type="ECO:0000256" key="2">
    <source>
        <dbReference type="ARBA" id="ARBA00023015"/>
    </source>
</evidence>
<accession>A0A8H6DI89</accession>
<feature type="region of interest" description="Disordered" evidence="6">
    <location>
        <begin position="1"/>
        <end position="50"/>
    </location>
</feature>
<comment type="caution">
    <text evidence="9">The sequence shown here is derived from an EMBL/GenBank/DDBJ whole genome shotgun (WGS) entry which is preliminary data.</text>
</comment>
<keyword evidence="4" id="KW-0804">Transcription</keyword>
<dbReference type="PANTHER" id="PTHR19304">
    <property type="entry name" value="CYCLIC-AMP RESPONSE ELEMENT BINDING PROTEIN"/>
    <property type="match status" value="1"/>
</dbReference>
<name>A0A8H6DI89_9HYPO</name>
<organism evidence="9 10">
    <name type="scientific">Fusarium mundagurra</name>
    <dbReference type="NCBI Taxonomy" id="1567541"/>
    <lineage>
        <taxon>Eukaryota</taxon>
        <taxon>Fungi</taxon>
        <taxon>Dikarya</taxon>
        <taxon>Ascomycota</taxon>
        <taxon>Pezizomycotina</taxon>
        <taxon>Sordariomycetes</taxon>
        <taxon>Hypocreomycetidae</taxon>
        <taxon>Hypocreales</taxon>
        <taxon>Nectriaceae</taxon>
        <taxon>Fusarium</taxon>
        <taxon>Fusarium fujikuroi species complex</taxon>
    </lineage>
</organism>
<feature type="transmembrane region" description="Helical" evidence="7">
    <location>
        <begin position="315"/>
        <end position="334"/>
    </location>
</feature>
<dbReference type="AlphaFoldDB" id="A0A8H6DI89"/>
<keyword evidence="7" id="KW-1133">Transmembrane helix</keyword>
<protein>
    <recommendedName>
        <fullName evidence="8">BZIP domain-containing protein</fullName>
    </recommendedName>
</protein>
<keyword evidence="7" id="KW-0472">Membrane</keyword>
<keyword evidence="7" id="KW-0812">Transmembrane</keyword>
<keyword evidence="10" id="KW-1185">Reference proteome</keyword>
<feature type="compositionally biased region" description="Polar residues" evidence="6">
    <location>
        <begin position="104"/>
        <end position="113"/>
    </location>
</feature>
<feature type="compositionally biased region" description="Polar residues" evidence="6">
    <location>
        <begin position="68"/>
        <end position="84"/>
    </location>
</feature>
<dbReference type="EMBL" id="JAAOAN010000167">
    <property type="protein sequence ID" value="KAF5718466.1"/>
    <property type="molecule type" value="Genomic_DNA"/>
</dbReference>
<evidence type="ECO:0000259" key="8">
    <source>
        <dbReference type="PROSITE" id="PS50217"/>
    </source>
</evidence>
<comment type="subcellular location">
    <subcellularLocation>
        <location evidence="1">Nucleus</location>
    </subcellularLocation>
</comment>
<sequence length="403" mass="45100">MLVRGGNDAQSTNQFAATSGVPGHAHPAPVAPQRINPSQQMSSVHWDPIGSARGMSMISVASDESEQVRLNTRSMGKRNPSPTNGRRKADEPTVEAPTIKKSKTNAAATNSDMDFSDEESTMGLEESVSISKMTNEEKRKNFLERNRVAAHKCRLRRKHWLTQLQTKVELFTTENHTLMAQIAHLREETVNLKTLLFAHKDCPVAYQQELYSASMSQTMENCREECARSVCEAIVEGFNNAREPIRHAVNDGLQDGIREGQGIMRDTIQNCIQAEIRLAQENIVDTVNNRNKNGIDGTDDTELALRWWDEFLRHTITISVFGGSITLTVIVQAIQDPAELNKDSRFHHDTVRIFLTVAWLLFVSALALALVSSLLLPFEHEATNRAFGGGLPSILPMWRWWDG</sequence>
<evidence type="ECO:0000256" key="1">
    <source>
        <dbReference type="ARBA" id="ARBA00004123"/>
    </source>
</evidence>
<dbReference type="SMART" id="SM00338">
    <property type="entry name" value="BRLZ"/>
    <property type="match status" value="1"/>
</dbReference>
<evidence type="ECO:0000256" key="4">
    <source>
        <dbReference type="ARBA" id="ARBA00023163"/>
    </source>
</evidence>
<dbReference type="PROSITE" id="PS50217">
    <property type="entry name" value="BZIP"/>
    <property type="match status" value="1"/>
</dbReference>
<dbReference type="InterPro" id="IPR046347">
    <property type="entry name" value="bZIP_sf"/>
</dbReference>
<keyword evidence="5" id="KW-0539">Nucleus</keyword>
<dbReference type="CDD" id="cd14687">
    <property type="entry name" value="bZIP_ATF2"/>
    <property type="match status" value="1"/>
</dbReference>
<reference evidence="9 10" key="1">
    <citation type="submission" date="2020-05" db="EMBL/GenBank/DDBJ databases">
        <title>Identification and distribution of gene clusters putatively required for synthesis of sphingolipid metabolism inhibitors in phylogenetically diverse species of the filamentous fungus Fusarium.</title>
        <authorList>
            <person name="Kim H.-S."/>
            <person name="Busman M."/>
            <person name="Brown D.W."/>
            <person name="Divon H."/>
            <person name="Uhlig S."/>
            <person name="Proctor R.H."/>
        </authorList>
    </citation>
    <scope>NUCLEOTIDE SEQUENCE [LARGE SCALE GENOMIC DNA]</scope>
    <source>
        <strain evidence="9 10">NRRL 66235</strain>
    </source>
</reference>
<dbReference type="OrthoDB" id="295274at2759"/>
<keyword evidence="3" id="KW-0238">DNA-binding</keyword>
<dbReference type="GO" id="GO:0003677">
    <property type="term" value="F:DNA binding"/>
    <property type="evidence" value="ECO:0007669"/>
    <property type="project" value="UniProtKB-KW"/>
</dbReference>
<feature type="domain" description="BZIP" evidence="8">
    <location>
        <begin position="136"/>
        <end position="199"/>
    </location>
</feature>